<feature type="region of interest" description="Disordered" evidence="5">
    <location>
        <begin position="103"/>
        <end position="160"/>
    </location>
</feature>
<feature type="compositionally biased region" description="Polar residues" evidence="5">
    <location>
        <begin position="331"/>
        <end position="345"/>
    </location>
</feature>
<dbReference type="PROSITE" id="PS51512">
    <property type="entry name" value="DFDF"/>
    <property type="match status" value="1"/>
</dbReference>
<dbReference type="OrthoDB" id="10030313at2759"/>
<dbReference type="Pfam" id="PF09532">
    <property type="entry name" value="FDF"/>
    <property type="match status" value="1"/>
</dbReference>
<dbReference type="EMBL" id="AYSA01000134">
    <property type="protein sequence ID" value="ESZ96562.1"/>
    <property type="molecule type" value="Genomic_DNA"/>
</dbReference>
<dbReference type="AlphaFoldDB" id="W9CIH2"/>
<sequence length="709" mass="76524">MSNQFIGLTMLVTLSSPPGAQLRGVVTSIEPGKSLTLRDGWCSLTCPSNGKYVPEFTINAAEITELIEARNENDKLPPSIIQQKPVVVPASATKAFEDPAILSMGRRPGSEASPAVSVQSQWKSTSMERDDSAQTAIGREDRRKEQNLSSTLPESMASKDIHNQEELGGAEILEELGAELGGLSVEPALAKSGRRTRRRKNQGKKSDERAFQEPDIVPSKETTRSKGWRQTPLLEPVTSFQPFTTLKKSQRRGNRVMEESGWATEDATDVQEMGDFDFAGSLAKFDKKTVFTQIQAEDGIAESDRLVGHNRLPKAKPGTYGGKNLHPTENVLDSPNGATKATGTWKSDADDTDIQERSSQRGSGSGRNSRTRRPESKLSIHHRPTSRKGSNAPSSQPSRNISVAPSNPMFYLVPSDRRCEPISALQMLNLENIADTEVGLTEDMMTENAGRGIAEVGLSAVSTGGRGLTQGKKSTVPTVLVFAGNNKSGLRAVAAGRHLRNHGLNVAVCVLGLERDSELLVGLRRQIKVFRGFGGKVFTKVELLDFVKALAVPIDLIIDGLLGLTMSFEELRTGDQATAFELIEWANRNKAAVLAIDVPTGIDPTSGKVSIIDGRKLYIHARYVVAMGAPKKGLLEAMSMGEGVGDEEKLGLGILSGNAKASGEWQLFVADIGLGVAVWKKAGTRVRRGVEFEGSWVLGMRFQGGAGLE</sequence>
<dbReference type="InterPro" id="IPR036652">
    <property type="entry name" value="YjeF_N_dom_sf"/>
</dbReference>
<evidence type="ECO:0000256" key="4">
    <source>
        <dbReference type="ARBA" id="ARBA00022490"/>
    </source>
</evidence>
<feature type="compositionally biased region" description="Basic residues" evidence="5">
    <location>
        <begin position="192"/>
        <end position="203"/>
    </location>
</feature>
<feature type="domain" description="DFDF" evidence="7">
    <location>
        <begin position="264"/>
        <end position="300"/>
    </location>
</feature>
<evidence type="ECO:0000256" key="5">
    <source>
        <dbReference type="SAM" id="MobiDB-lite"/>
    </source>
</evidence>
<evidence type="ECO:0000256" key="1">
    <source>
        <dbReference type="ARBA" id="ARBA00004201"/>
    </source>
</evidence>
<feature type="compositionally biased region" description="Basic and acidic residues" evidence="5">
    <location>
        <begin position="126"/>
        <end position="146"/>
    </location>
</feature>
<dbReference type="FunFam" id="3.40.50.10260:FF:000007">
    <property type="entry name" value="YjeF N-terminal domain-like protein"/>
    <property type="match status" value="1"/>
</dbReference>
<dbReference type="PANTHER" id="PTHR13612:SF0">
    <property type="entry name" value="ENHANCER OF MRNA-DECAPPING PROTEIN 3"/>
    <property type="match status" value="1"/>
</dbReference>
<gene>
    <name evidence="8" type="ORF">SBOR_3064</name>
</gene>
<dbReference type="HOGENOM" id="CLU_024328_0_0_1"/>
<comment type="caution">
    <text evidence="8">The sequence shown here is derived from an EMBL/GenBank/DDBJ whole genome shotgun (WGS) entry which is preliminary data.</text>
</comment>
<feature type="region of interest" description="Disordered" evidence="5">
    <location>
        <begin position="187"/>
        <end position="229"/>
    </location>
</feature>
<dbReference type="InterPro" id="IPR019050">
    <property type="entry name" value="FDF_dom"/>
</dbReference>
<evidence type="ECO:0000259" key="6">
    <source>
        <dbReference type="PROSITE" id="PS51385"/>
    </source>
</evidence>
<evidence type="ECO:0000313" key="8">
    <source>
        <dbReference type="EMBL" id="ESZ96562.1"/>
    </source>
</evidence>
<comment type="subcellular location">
    <subcellularLocation>
        <location evidence="1">Cytoplasm</location>
        <location evidence="1">P-body</location>
    </subcellularLocation>
</comment>
<keyword evidence="9" id="KW-1185">Reference proteome</keyword>
<comment type="similarity">
    <text evidence="2">Belongs to the EDC3 family.</text>
</comment>
<feature type="region of interest" description="Disordered" evidence="5">
    <location>
        <begin position="305"/>
        <end position="406"/>
    </location>
</feature>
<dbReference type="SUPFAM" id="SSF64153">
    <property type="entry name" value="YjeF N-terminal domain-like"/>
    <property type="match status" value="1"/>
</dbReference>
<keyword evidence="4" id="KW-0963">Cytoplasm</keyword>
<dbReference type="SMART" id="SM01199">
    <property type="entry name" value="FDF"/>
    <property type="match status" value="1"/>
</dbReference>
<dbReference type="PANTHER" id="PTHR13612">
    <property type="entry name" value="ENHANCER OF MRNA-DECAPPING PROTEIN 3"/>
    <property type="match status" value="1"/>
</dbReference>
<dbReference type="GO" id="GO:0031087">
    <property type="term" value="P:deadenylation-independent decapping of nuclear-transcribed mRNA"/>
    <property type="evidence" value="ECO:0007669"/>
    <property type="project" value="TreeGrafter"/>
</dbReference>
<feature type="compositionally biased region" description="Polar residues" evidence="5">
    <location>
        <begin position="116"/>
        <end position="125"/>
    </location>
</feature>
<dbReference type="GO" id="GO:0000932">
    <property type="term" value="C:P-body"/>
    <property type="evidence" value="ECO:0007669"/>
    <property type="project" value="UniProtKB-SubCell"/>
</dbReference>
<feature type="compositionally biased region" description="Polar residues" evidence="5">
    <location>
        <begin position="387"/>
        <end position="405"/>
    </location>
</feature>
<evidence type="ECO:0000256" key="3">
    <source>
        <dbReference type="ARBA" id="ARBA00015797"/>
    </source>
</evidence>
<dbReference type="InterPro" id="IPR025762">
    <property type="entry name" value="DFDF"/>
</dbReference>
<evidence type="ECO:0000313" key="9">
    <source>
        <dbReference type="Proteomes" id="UP000019487"/>
    </source>
</evidence>
<dbReference type="STRING" id="1432307.W9CIH2"/>
<dbReference type="InterPro" id="IPR004443">
    <property type="entry name" value="YjeF_N_dom"/>
</dbReference>
<organism evidence="8 9">
    <name type="scientific">Sclerotinia borealis (strain F-4128)</name>
    <dbReference type="NCBI Taxonomy" id="1432307"/>
    <lineage>
        <taxon>Eukaryota</taxon>
        <taxon>Fungi</taxon>
        <taxon>Dikarya</taxon>
        <taxon>Ascomycota</taxon>
        <taxon>Pezizomycotina</taxon>
        <taxon>Leotiomycetes</taxon>
        <taxon>Helotiales</taxon>
        <taxon>Sclerotiniaceae</taxon>
        <taxon>Sclerotinia</taxon>
    </lineage>
</organism>
<evidence type="ECO:0000256" key="2">
    <source>
        <dbReference type="ARBA" id="ARBA00006610"/>
    </source>
</evidence>
<name>W9CIH2_SCLBF</name>
<dbReference type="PROSITE" id="PS51385">
    <property type="entry name" value="YJEF_N"/>
    <property type="match status" value="1"/>
</dbReference>
<reference evidence="8 9" key="1">
    <citation type="journal article" date="2014" name="Genome Announc.">
        <title>Draft genome sequence of Sclerotinia borealis, a psychrophilic plant pathogenic fungus.</title>
        <authorList>
            <person name="Mardanov A.V."/>
            <person name="Beletsky A.V."/>
            <person name="Kadnikov V.V."/>
            <person name="Ignatov A.N."/>
            <person name="Ravin N.V."/>
        </authorList>
    </citation>
    <scope>NUCLEOTIDE SEQUENCE [LARGE SCALE GENOMIC DNA]</scope>
    <source>
        <strain evidence="9">F-4157</strain>
    </source>
</reference>
<dbReference type="Gene3D" id="3.40.50.10260">
    <property type="entry name" value="YjeF N-terminal domain"/>
    <property type="match status" value="1"/>
</dbReference>
<proteinExistence type="inferred from homology"/>
<protein>
    <recommendedName>
        <fullName evidence="3">Enhancer of mRNA-decapping protein 3</fullName>
    </recommendedName>
</protein>
<dbReference type="Proteomes" id="UP000019487">
    <property type="component" value="Unassembled WGS sequence"/>
</dbReference>
<dbReference type="Pfam" id="PF03853">
    <property type="entry name" value="YjeF_N"/>
    <property type="match status" value="1"/>
</dbReference>
<accession>W9CIH2</accession>
<evidence type="ECO:0000259" key="7">
    <source>
        <dbReference type="PROSITE" id="PS51512"/>
    </source>
</evidence>
<dbReference type="GO" id="GO:0003729">
    <property type="term" value="F:mRNA binding"/>
    <property type="evidence" value="ECO:0007669"/>
    <property type="project" value="TreeGrafter"/>
</dbReference>
<dbReference type="GO" id="GO:0033962">
    <property type="term" value="P:P-body assembly"/>
    <property type="evidence" value="ECO:0007669"/>
    <property type="project" value="TreeGrafter"/>
</dbReference>
<feature type="domain" description="YjeF N-terminal" evidence="6">
    <location>
        <begin position="427"/>
        <end position="680"/>
    </location>
</feature>